<feature type="transmembrane region" description="Helical" evidence="1">
    <location>
        <begin position="6"/>
        <end position="28"/>
    </location>
</feature>
<keyword evidence="1" id="KW-0472">Membrane</keyword>
<comment type="caution">
    <text evidence="2">The sequence shown here is derived from an EMBL/GenBank/DDBJ whole genome shotgun (WGS) entry which is preliminary data.</text>
</comment>
<evidence type="ECO:0000313" key="2">
    <source>
        <dbReference type="EMBL" id="MCE7030933.1"/>
    </source>
</evidence>
<protein>
    <submittedName>
        <fullName evidence="2">Uncharacterized protein</fullName>
    </submittedName>
</protein>
<keyword evidence="3" id="KW-1185">Reference proteome</keyword>
<feature type="transmembrane region" description="Helical" evidence="1">
    <location>
        <begin position="49"/>
        <end position="70"/>
    </location>
</feature>
<feature type="transmembrane region" description="Helical" evidence="1">
    <location>
        <begin position="76"/>
        <end position="99"/>
    </location>
</feature>
<reference evidence="2" key="1">
    <citation type="submission" date="2022-01" db="EMBL/GenBank/DDBJ databases">
        <title>Jiella avicenniae sp. nov., a novel endophytic bacterium isolated from bark of Avicennia marina.</title>
        <authorList>
            <person name="Tuo L."/>
        </authorList>
    </citation>
    <scope>NUCLEOTIDE SEQUENCE</scope>
    <source>
        <strain evidence="2">CBK1P-4</strain>
    </source>
</reference>
<accession>A0A9X1P7X2</accession>
<dbReference type="Proteomes" id="UP001139035">
    <property type="component" value="Unassembled WGS sequence"/>
</dbReference>
<gene>
    <name evidence="2" type="ORF">LZD57_23370</name>
</gene>
<proteinExistence type="predicted"/>
<name>A0A9X1P7X2_9HYPH</name>
<keyword evidence="1" id="KW-0812">Transmembrane</keyword>
<evidence type="ECO:0000256" key="1">
    <source>
        <dbReference type="SAM" id="Phobius"/>
    </source>
</evidence>
<keyword evidence="1" id="KW-1133">Transmembrane helix</keyword>
<evidence type="ECO:0000313" key="3">
    <source>
        <dbReference type="Proteomes" id="UP001139035"/>
    </source>
</evidence>
<dbReference type="RefSeq" id="WP_233722004.1">
    <property type="nucleotide sequence ID" value="NZ_JAJUWU010000034.1"/>
</dbReference>
<dbReference type="AlphaFoldDB" id="A0A9X1P7X2"/>
<organism evidence="2 3">
    <name type="scientific">Jiella avicenniae</name>
    <dbReference type="NCBI Taxonomy" id="2907202"/>
    <lineage>
        <taxon>Bacteria</taxon>
        <taxon>Pseudomonadati</taxon>
        <taxon>Pseudomonadota</taxon>
        <taxon>Alphaproteobacteria</taxon>
        <taxon>Hyphomicrobiales</taxon>
        <taxon>Aurantimonadaceae</taxon>
        <taxon>Jiella</taxon>
    </lineage>
</organism>
<dbReference type="EMBL" id="JAJUWU010000034">
    <property type="protein sequence ID" value="MCE7030933.1"/>
    <property type="molecule type" value="Genomic_DNA"/>
</dbReference>
<sequence>MSSDVDASKIIANVLLLIGFILGGALIIDRVSGMFGVEPFAFCNTLRPIALLAHTLGTVLCCVGVLGWVVSQFQNANLAAMALGGLIVGVIPGVMAHYLGAQSCMIFPAERSAPRASPIATHELMVPVPTPRPRAAL</sequence>